<evidence type="ECO:0000313" key="2">
    <source>
        <dbReference type="Proteomes" id="UP000256629"/>
    </source>
</evidence>
<dbReference type="EMBL" id="QRDX01000001">
    <property type="protein sequence ID" value="RED50668.1"/>
    <property type="molecule type" value="Genomic_DNA"/>
</dbReference>
<organism evidence="1 2">
    <name type="scientific">Seonamhaeicola aphaedonensis</name>
    <dbReference type="NCBI Taxonomy" id="1461338"/>
    <lineage>
        <taxon>Bacteria</taxon>
        <taxon>Pseudomonadati</taxon>
        <taxon>Bacteroidota</taxon>
        <taxon>Flavobacteriia</taxon>
        <taxon>Flavobacteriales</taxon>
        <taxon>Flavobacteriaceae</taxon>
    </lineage>
</organism>
<protein>
    <submittedName>
        <fullName evidence="1">Uncharacterized protein</fullName>
    </submittedName>
</protein>
<dbReference type="Pfam" id="PF20113">
    <property type="entry name" value="DUF6503"/>
    <property type="match status" value="1"/>
</dbReference>
<accession>A0A3D9HMG1</accession>
<comment type="caution">
    <text evidence="1">The sequence shown here is derived from an EMBL/GenBank/DDBJ whole genome shotgun (WGS) entry which is preliminary data.</text>
</comment>
<name>A0A3D9HMG1_9FLAO</name>
<dbReference type="Proteomes" id="UP000256629">
    <property type="component" value="Unassembled WGS sequence"/>
</dbReference>
<keyword evidence="2" id="KW-1185">Reference proteome</keyword>
<dbReference type="AlphaFoldDB" id="A0A3D9HMG1"/>
<sequence length="261" mass="30495">MQHFLTKVKQPKNCTLVKTPFSMKKLILCSCFLLVTMTHSSQNISGLELLNKAINYHDPNNKWPSFNGQLSITSEIPERTSRYSAIEINLPNEFFQVITKRDSISTQMTVDKNHCAFALNNSKIISEEDTEKYNLNCKRANLYKNYYTYLYGLPMKLKDVGTNIHPKVEKKTFKGKDYLVLKVSYDESVGNDIWYFYFDPKTYAMEIYRFYKTDNNGNQKNDSGEYILLTEEKLINGIKMPKNRAWFYNKNDKLLGVDILN</sequence>
<dbReference type="InterPro" id="IPR045444">
    <property type="entry name" value="DUF6503"/>
</dbReference>
<evidence type="ECO:0000313" key="1">
    <source>
        <dbReference type="EMBL" id="RED50668.1"/>
    </source>
</evidence>
<proteinExistence type="predicted"/>
<reference evidence="1 2" key="1">
    <citation type="submission" date="2018-07" db="EMBL/GenBank/DDBJ databases">
        <title>Genomic Encyclopedia of Type Strains, Phase III (KMG-III): the genomes of soil and plant-associated and newly described type strains.</title>
        <authorList>
            <person name="Whitman W."/>
        </authorList>
    </citation>
    <scope>NUCLEOTIDE SEQUENCE [LARGE SCALE GENOMIC DNA]</scope>
    <source>
        <strain evidence="1 2">CECT 8487</strain>
    </source>
</reference>
<gene>
    <name evidence="1" type="ORF">DFQ02_101705</name>
</gene>